<proteinExistence type="predicted"/>
<name>A0ABR3LWI9_9TELE</name>
<reference evidence="2 3" key="1">
    <citation type="submission" date="2023-09" db="EMBL/GenBank/DDBJ databases">
        <authorList>
            <person name="Wang M."/>
        </authorList>
    </citation>
    <scope>NUCLEOTIDE SEQUENCE [LARGE SCALE GENOMIC DNA]</scope>
    <source>
        <strain evidence="2">GT-2023</strain>
        <tissue evidence="2">Liver</tissue>
    </source>
</reference>
<sequence>MPLAVHANDCSIVSSPAVFVVSQRRVKHNRESRIFMRETRDSQSMEAQHSKDSPGSPDTFSESRESHYCSACHSRATSTQVCSLSSIRAFLICHFQYHARRQS</sequence>
<comment type="caution">
    <text evidence="2">The sequence shown here is derived from an EMBL/GenBank/DDBJ whole genome shotgun (WGS) entry which is preliminary data.</text>
</comment>
<feature type="compositionally biased region" description="Basic and acidic residues" evidence="1">
    <location>
        <begin position="31"/>
        <end position="52"/>
    </location>
</feature>
<keyword evidence="3" id="KW-1185">Reference proteome</keyword>
<organism evidence="2 3">
    <name type="scientific">Cirrhinus molitorella</name>
    <name type="common">mud carp</name>
    <dbReference type="NCBI Taxonomy" id="172907"/>
    <lineage>
        <taxon>Eukaryota</taxon>
        <taxon>Metazoa</taxon>
        <taxon>Chordata</taxon>
        <taxon>Craniata</taxon>
        <taxon>Vertebrata</taxon>
        <taxon>Euteleostomi</taxon>
        <taxon>Actinopterygii</taxon>
        <taxon>Neopterygii</taxon>
        <taxon>Teleostei</taxon>
        <taxon>Ostariophysi</taxon>
        <taxon>Cypriniformes</taxon>
        <taxon>Cyprinidae</taxon>
        <taxon>Labeoninae</taxon>
        <taxon>Labeonini</taxon>
        <taxon>Cirrhinus</taxon>
    </lineage>
</organism>
<protein>
    <submittedName>
        <fullName evidence="2">Uncharacterized protein</fullName>
    </submittedName>
</protein>
<dbReference type="Proteomes" id="UP001558613">
    <property type="component" value="Unassembled WGS sequence"/>
</dbReference>
<evidence type="ECO:0000313" key="2">
    <source>
        <dbReference type="EMBL" id="KAL1256690.1"/>
    </source>
</evidence>
<dbReference type="EMBL" id="JAYMGO010000018">
    <property type="protein sequence ID" value="KAL1256690.1"/>
    <property type="molecule type" value="Genomic_DNA"/>
</dbReference>
<accession>A0ABR3LWI9</accession>
<feature type="region of interest" description="Disordered" evidence="1">
    <location>
        <begin position="31"/>
        <end position="63"/>
    </location>
</feature>
<evidence type="ECO:0000256" key="1">
    <source>
        <dbReference type="SAM" id="MobiDB-lite"/>
    </source>
</evidence>
<evidence type="ECO:0000313" key="3">
    <source>
        <dbReference type="Proteomes" id="UP001558613"/>
    </source>
</evidence>
<gene>
    <name evidence="2" type="ORF">QQF64_012235</name>
</gene>